<dbReference type="Proteomes" id="UP001144978">
    <property type="component" value="Unassembled WGS sequence"/>
</dbReference>
<evidence type="ECO:0000313" key="2">
    <source>
        <dbReference type="Proteomes" id="UP001144978"/>
    </source>
</evidence>
<gene>
    <name evidence="1" type="ORF">NUW54_g1491</name>
</gene>
<organism evidence="1 2">
    <name type="scientific">Trametes sanguinea</name>
    <dbReference type="NCBI Taxonomy" id="158606"/>
    <lineage>
        <taxon>Eukaryota</taxon>
        <taxon>Fungi</taxon>
        <taxon>Dikarya</taxon>
        <taxon>Basidiomycota</taxon>
        <taxon>Agaricomycotina</taxon>
        <taxon>Agaricomycetes</taxon>
        <taxon>Polyporales</taxon>
        <taxon>Polyporaceae</taxon>
        <taxon>Trametes</taxon>
    </lineage>
</organism>
<dbReference type="EMBL" id="JANSHE010000248">
    <property type="protein sequence ID" value="KAJ3013785.1"/>
    <property type="molecule type" value="Genomic_DNA"/>
</dbReference>
<keyword evidence="2" id="KW-1185">Reference proteome</keyword>
<accession>A0ACC1Q841</accession>
<comment type="caution">
    <text evidence="1">The sequence shown here is derived from an EMBL/GenBank/DDBJ whole genome shotgun (WGS) entry which is preliminary data.</text>
</comment>
<proteinExistence type="predicted"/>
<protein>
    <submittedName>
        <fullName evidence="1">Uncharacterized protein</fullName>
    </submittedName>
</protein>
<sequence length="217" mass="24545">MRPSRRPVRTFEEILHLLPSTQLTMLGSFYPSEKLRVIDQLHLVAQRNAAFRVVEHTHKGGSVALQDPSSLCTVNLSSRLMGPYLTIHPYYANDLERAKELFAPSKEFDPEFDEDCQVHAITLSFLRAQPPYPNYDHLNGTGHPPPPHLAVDVFDDTTWTGTFDSPRLPPDFLNPNDLIVTTCHLNLRANPDHGEAAFYLVVTEIRIVHVARDFLPA</sequence>
<name>A0ACC1Q841_9APHY</name>
<evidence type="ECO:0000313" key="1">
    <source>
        <dbReference type="EMBL" id="KAJ3013785.1"/>
    </source>
</evidence>
<reference evidence="1" key="1">
    <citation type="submission" date="2022-08" db="EMBL/GenBank/DDBJ databases">
        <title>Genome Sequence of Pycnoporus sanguineus.</title>
        <authorList>
            <person name="Buettner E."/>
        </authorList>
    </citation>
    <scope>NUCLEOTIDE SEQUENCE</scope>
    <source>
        <strain evidence="1">CG-C14</strain>
    </source>
</reference>